<evidence type="ECO:0000313" key="1">
    <source>
        <dbReference type="EMBL" id="SCZ99510.1"/>
    </source>
</evidence>
<name>A0A2X0LAG2_9BASI</name>
<evidence type="ECO:0000313" key="2">
    <source>
        <dbReference type="Proteomes" id="UP000249723"/>
    </source>
</evidence>
<sequence length="60" mass="6858">MGAPAVAHRGPEGWYERVLKLMHLWMVNRRWSKIIKPSLFRSVVVGRSNRGTDRDVGALV</sequence>
<dbReference type="AlphaFoldDB" id="A0A2X0LAG2"/>
<dbReference type="EMBL" id="FMWP01000096">
    <property type="protein sequence ID" value="SCZ99510.1"/>
    <property type="molecule type" value="Genomic_DNA"/>
</dbReference>
<accession>A0A2X0LAG2</accession>
<gene>
    <name evidence="1" type="ORF">BZ3500_MVSOF-1268-A1-R1_CHR3-1G06049</name>
</gene>
<keyword evidence="2" id="KW-1185">Reference proteome</keyword>
<dbReference type="Proteomes" id="UP000249723">
    <property type="component" value="Unassembled WGS sequence"/>
</dbReference>
<organism evidence="1 2">
    <name type="scientific">Microbotryum saponariae</name>
    <dbReference type="NCBI Taxonomy" id="289078"/>
    <lineage>
        <taxon>Eukaryota</taxon>
        <taxon>Fungi</taxon>
        <taxon>Dikarya</taxon>
        <taxon>Basidiomycota</taxon>
        <taxon>Pucciniomycotina</taxon>
        <taxon>Microbotryomycetes</taxon>
        <taxon>Microbotryales</taxon>
        <taxon>Microbotryaceae</taxon>
        <taxon>Microbotryum</taxon>
    </lineage>
</organism>
<reference evidence="2" key="1">
    <citation type="submission" date="2016-10" db="EMBL/GenBank/DDBJ databases">
        <authorList>
            <person name="Jeantristanb JTB J.-T."/>
            <person name="Ricardo R."/>
        </authorList>
    </citation>
    <scope>NUCLEOTIDE SEQUENCE [LARGE SCALE GENOMIC DNA]</scope>
</reference>
<protein>
    <submittedName>
        <fullName evidence="1">BZ3500_MvSof-1268-A1-R1_Chr3-1g06049 protein</fullName>
    </submittedName>
</protein>
<dbReference type="OrthoDB" id="10442508at2759"/>
<proteinExistence type="predicted"/>